<evidence type="ECO:0000313" key="3">
    <source>
        <dbReference type="Proteomes" id="UP001260980"/>
    </source>
</evidence>
<accession>A0ABU3R8B6</accession>
<protein>
    <submittedName>
        <fullName evidence="2">DUF2812 domain-containing protein</fullName>
    </submittedName>
</protein>
<sequence>MMTNTLSNQFEYRTRFSFVWNYEKDESWFTSLSAQGLHLVKPGVFRNRFEKNSAVRYVYRMDYQKISGKNNLDEYKALFEDSGWEHVDSLFGWHYFRKPFREGESYDIYTDRLSLKLLFKRVQLTLSVVALANLALLLINAPKLFSEPHSQLIGNTFTFLVPLEFICVLLLVYGCLRFQQKIKKLDEN</sequence>
<dbReference type="InterPro" id="IPR021359">
    <property type="entry name" value="DUF2812"/>
</dbReference>
<name>A0ABU3R8B6_9BACL</name>
<keyword evidence="1" id="KW-0472">Membrane</keyword>
<gene>
    <name evidence="2" type="ORF">RQP52_05410</name>
</gene>
<evidence type="ECO:0000313" key="2">
    <source>
        <dbReference type="EMBL" id="MDU0200518.1"/>
    </source>
</evidence>
<feature type="transmembrane region" description="Helical" evidence="1">
    <location>
        <begin position="122"/>
        <end position="141"/>
    </location>
</feature>
<feature type="transmembrane region" description="Helical" evidence="1">
    <location>
        <begin position="153"/>
        <end position="176"/>
    </location>
</feature>
<dbReference type="EMBL" id="JAWCUD010000001">
    <property type="protein sequence ID" value="MDU0200518.1"/>
    <property type="molecule type" value="Genomic_DNA"/>
</dbReference>
<reference evidence="2 3" key="1">
    <citation type="submission" date="2023-10" db="EMBL/GenBank/DDBJ databases">
        <title>Paenibacillus strain PFR10 Genome sequencing and assembly.</title>
        <authorList>
            <person name="Kim I."/>
        </authorList>
    </citation>
    <scope>NUCLEOTIDE SEQUENCE [LARGE SCALE GENOMIC DNA]</scope>
    <source>
        <strain evidence="2 3">PFR10</strain>
    </source>
</reference>
<dbReference type="Pfam" id="PF11193">
    <property type="entry name" value="DUF2812"/>
    <property type="match status" value="1"/>
</dbReference>
<keyword evidence="1" id="KW-1133">Transmembrane helix</keyword>
<keyword evidence="1" id="KW-0812">Transmembrane</keyword>
<keyword evidence="3" id="KW-1185">Reference proteome</keyword>
<evidence type="ECO:0000256" key="1">
    <source>
        <dbReference type="SAM" id="Phobius"/>
    </source>
</evidence>
<dbReference type="Proteomes" id="UP001260980">
    <property type="component" value="Unassembled WGS sequence"/>
</dbReference>
<comment type="caution">
    <text evidence="2">The sequence shown here is derived from an EMBL/GenBank/DDBJ whole genome shotgun (WGS) entry which is preliminary data.</text>
</comment>
<organism evidence="2 3">
    <name type="scientific">Paenibacillus violae</name>
    <dbReference type="NCBI Taxonomy" id="3077234"/>
    <lineage>
        <taxon>Bacteria</taxon>
        <taxon>Bacillati</taxon>
        <taxon>Bacillota</taxon>
        <taxon>Bacilli</taxon>
        <taxon>Bacillales</taxon>
        <taxon>Paenibacillaceae</taxon>
        <taxon>Paenibacillus</taxon>
    </lineage>
</organism>
<proteinExistence type="predicted"/>